<evidence type="ECO:0000313" key="2">
    <source>
        <dbReference type="Proteomes" id="UP001431783"/>
    </source>
</evidence>
<comment type="caution">
    <text evidence="1">The sequence shown here is derived from an EMBL/GenBank/DDBJ whole genome shotgun (WGS) entry which is preliminary data.</text>
</comment>
<dbReference type="Proteomes" id="UP001431783">
    <property type="component" value="Unassembled WGS sequence"/>
</dbReference>
<gene>
    <name evidence="1" type="ORF">WA026_020696</name>
</gene>
<keyword evidence="2" id="KW-1185">Reference proteome</keyword>
<reference evidence="1 2" key="1">
    <citation type="submission" date="2023-03" db="EMBL/GenBank/DDBJ databases">
        <title>Genome insight into feeding habits of ladybird beetles.</title>
        <authorList>
            <person name="Li H.-S."/>
            <person name="Huang Y.-H."/>
            <person name="Pang H."/>
        </authorList>
    </citation>
    <scope>NUCLEOTIDE SEQUENCE [LARGE SCALE GENOMIC DNA]</scope>
    <source>
        <strain evidence="1">SYSU_2023b</strain>
        <tissue evidence="1">Whole body</tissue>
    </source>
</reference>
<accession>A0AAW1U300</accession>
<dbReference type="AlphaFoldDB" id="A0AAW1U300"/>
<organism evidence="1 2">
    <name type="scientific">Henosepilachna vigintioctopunctata</name>
    <dbReference type="NCBI Taxonomy" id="420089"/>
    <lineage>
        <taxon>Eukaryota</taxon>
        <taxon>Metazoa</taxon>
        <taxon>Ecdysozoa</taxon>
        <taxon>Arthropoda</taxon>
        <taxon>Hexapoda</taxon>
        <taxon>Insecta</taxon>
        <taxon>Pterygota</taxon>
        <taxon>Neoptera</taxon>
        <taxon>Endopterygota</taxon>
        <taxon>Coleoptera</taxon>
        <taxon>Polyphaga</taxon>
        <taxon>Cucujiformia</taxon>
        <taxon>Coccinelloidea</taxon>
        <taxon>Coccinellidae</taxon>
        <taxon>Epilachninae</taxon>
        <taxon>Epilachnini</taxon>
        <taxon>Henosepilachna</taxon>
    </lineage>
</organism>
<protein>
    <submittedName>
        <fullName evidence="1">Uncharacterized protein</fullName>
    </submittedName>
</protein>
<evidence type="ECO:0000313" key="1">
    <source>
        <dbReference type="EMBL" id="KAK9878067.1"/>
    </source>
</evidence>
<dbReference type="EMBL" id="JARQZJ010000045">
    <property type="protein sequence ID" value="KAK9878067.1"/>
    <property type="molecule type" value="Genomic_DNA"/>
</dbReference>
<proteinExistence type="predicted"/>
<sequence>MPIKKELESLQKAIMKFLKLLSLEDTIDSDSRNDEEYDEHEYRCLKPNCKVRSKTSKTPLNFHEEVQPHGKVANPVHETFLPIQHARQCESNLYVTYCRILTILFT</sequence>
<name>A0AAW1U300_9CUCU</name>